<accession>A0A2X0T2B5</accession>
<reference evidence="3" key="1">
    <citation type="submission" date="2018-01" db="EMBL/GenBank/DDBJ databases">
        <authorList>
            <person name="Gaut B.S."/>
            <person name="Morton B.R."/>
            <person name="Clegg M.T."/>
            <person name="Duvall M.R."/>
        </authorList>
    </citation>
    <scope>NUCLEOTIDE SEQUENCE</scope>
    <source>
        <strain evidence="3">Lactobacillus helveticus</strain>
    </source>
</reference>
<dbReference type="EMBL" id="BLYV01000231">
    <property type="protein sequence ID" value="GFP13209.1"/>
    <property type="molecule type" value="Genomic_DNA"/>
</dbReference>
<dbReference type="Pfam" id="PF00160">
    <property type="entry name" value="Pro_isomerase"/>
    <property type="match status" value="1"/>
</dbReference>
<dbReference type="EMBL" id="OGTV01000078">
    <property type="protein sequence ID" value="SPB25426.1"/>
    <property type="molecule type" value="Genomic_DNA"/>
</dbReference>
<dbReference type="InterPro" id="IPR002130">
    <property type="entry name" value="Cyclophilin-type_PPIase_dom"/>
</dbReference>
<dbReference type="AlphaFoldDB" id="A0A2X0T2B5"/>
<gene>
    <name evidence="3" type="ORF">BDKNPLJD_01514</name>
    <name evidence="2" type="ORF">LHEJCM1062_10810</name>
</gene>
<protein>
    <submittedName>
        <fullName evidence="3">Bifunctional phosphatase/peptidyl-prolyl cis-trans isomerase</fullName>
    </submittedName>
</protein>
<sequence>MSYPQLDLENVKGPRAVLKTNHGNITIQLFPDQAPMTVENFVRLAKKVTTMLLFFTE</sequence>
<reference evidence="2" key="2">
    <citation type="submission" date="2020-07" db="EMBL/GenBank/DDBJ databases">
        <title>Draft genome sequence of Lactobacillus helveticus strain JCM 1062.</title>
        <authorList>
            <person name="Endo A."/>
            <person name="Maeno S."/>
            <person name="Kido Y."/>
        </authorList>
    </citation>
    <scope>NUCLEOTIDE SEQUENCE</scope>
    <source>
        <strain evidence="2">JCM 1062</strain>
    </source>
</reference>
<evidence type="ECO:0000313" key="2">
    <source>
        <dbReference type="EMBL" id="GFP13209.1"/>
    </source>
</evidence>
<name>A0A2X0T2B5_LACHE</name>
<organism evidence="3">
    <name type="scientific">Lactobacillus helveticus</name>
    <name type="common">Lactobacillus suntoryeus</name>
    <dbReference type="NCBI Taxonomy" id="1587"/>
    <lineage>
        <taxon>Bacteria</taxon>
        <taxon>Bacillati</taxon>
        <taxon>Bacillota</taxon>
        <taxon>Bacilli</taxon>
        <taxon>Lactobacillales</taxon>
        <taxon>Lactobacillaceae</taxon>
        <taxon>Lactobacillus</taxon>
    </lineage>
</organism>
<keyword evidence="3" id="KW-0413">Isomerase</keyword>
<feature type="domain" description="PPIase cyclophilin-type" evidence="1">
    <location>
        <begin position="18"/>
        <end position="47"/>
    </location>
</feature>
<evidence type="ECO:0000313" key="3">
    <source>
        <dbReference type="EMBL" id="SPB25426.1"/>
    </source>
</evidence>
<dbReference type="SUPFAM" id="SSF50891">
    <property type="entry name" value="Cyclophilin-like"/>
    <property type="match status" value="1"/>
</dbReference>
<proteinExistence type="predicted"/>
<dbReference type="InterPro" id="IPR029000">
    <property type="entry name" value="Cyclophilin-like_dom_sf"/>
</dbReference>
<dbReference type="Gene3D" id="2.40.100.10">
    <property type="entry name" value="Cyclophilin-like"/>
    <property type="match status" value="1"/>
</dbReference>
<dbReference type="Proteomes" id="UP000630086">
    <property type="component" value="Unassembled WGS sequence"/>
</dbReference>
<evidence type="ECO:0000259" key="1">
    <source>
        <dbReference type="Pfam" id="PF00160"/>
    </source>
</evidence>
<dbReference type="GO" id="GO:0003755">
    <property type="term" value="F:peptidyl-prolyl cis-trans isomerase activity"/>
    <property type="evidence" value="ECO:0007669"/>
    <property type="project" value="InterPro"/>
</dbReference>